<keyword evidence="2" id="KW-0812">Transmembrane</keyword>
<comment type="caution">
    <text evidence="3">The sequence shown here is derived from an EMBL/GenBank/DDBJ whole genome shotgun (WGS) entry which is preliminary data.</text>
</comment>
<dbReference type="RefSeq" id="WP_097587582.1">
    <property type="nucleotide sequence ID" value="NZ_CP035038.1"/>
</dbReference>
<evidence type="ECO:0000256" key="2">
    <source>
        <dbReference type="SAM" id="Phobius"/>
    </source>
</evidence>
<proteinExistence type="predicted"/>
<protein>
    <recommendedName>
        <fullName evidence="5">Glycine-rich cell wall protein</fullName>
    </recommendedName>
</protein>
<dbReference type="EMBL" id="NWTC01000025">
    <property type="protein sequence ID" value="PDT45075.1"/>
    <property type="molecule type" value="Genomic_DNA"/>
</dbReference>
<organism evidence="3 4">
    <name type="scientific">Rhizobium fredii</name>
    <name type="common">Sinorhizobium fredii</name>
    <dbReference type="NCBI Taxonomy" id="380"/>
    <lineage>
        <taxon>Bacteria</taxon>
        <taxon>Pseudomonadati</taxon>
        <taxon>Pseudomonadota</taxon>
        <taxon>Alphaproteobacteria</taxon>
        <taxon>Hyphomicrobiales</taxon>
        <taxon>Rhizobiaceae</taxon>
        <taxon>Sinorhizobium/Ensifer group</taxon>
        <taxon>Sinorhizobium</taxon>
    </lineage>
</organism>
<feature type="compositionally biased region" description="Low complexity" evidence="1">
    <location>
        <begin position="82"/>
        <end position="100"/>
    </location>
</feature>
<evidence type="ECO:0000256" key="1">
    <source>
        <dbReference type="SAM" id="MobiDB-lite"/>
    </source>
</evidence>
<evidence type="ECO:0000313" key="3">
    <source>
        <dbReference type="EMBL" id="PDT45075.1"/>
    </source>
</evidence>
<keyword evidence="2" id="KW-1133">Transmembrane helix</keyword>
<dbReference type="AlphaFoldDB" id="A0A2A6LRR6"/>
<gene>
    <name evidence="3" type="ORF">CO661_25905</name>
</gene>
<name>A0A2A6LRR6_RHIFR</name>
<evidence type="ECO:0000313" key="4">
    <source>
        <dbReference type="Proteomes" id="UP000220353"/>
    </source>
</evidence>
<accession>A0A2A6LRR6</accession>
<feature type="region of interest" description="Disordered" evidence="1">
    <location>
        <begin position="54"/>
        <end position="100"/>
    </location>
</feature>
<feature type="transmembrane region" description="Helical" evidence="2">
    <location>
        <begin position="15"/>
        <end position="33"/>
    </location>
</feature>
<reference evidence="3 4" key="1">
    <citation type="submission" date="2017-09" db="EMBL/GenBank/DDBJ databases">
        <title>Comparative genomics of rhizobia isolated from Phaseolus vulgaris in China.</title>
        <authorList>
            <person name="Tong W."/>
        </authorList>
    </citation>
    <scope>NUCLEOTIDE SEQUENCE [LARGE SCALE GENOMIC DNA]</scope>
    <source>
        <strain evidence="3 4">PCH1</strain>
    </source>
</reference>
<keyword evidence="2" id="KW-0472">Membrane</keyword>
<evidence type="ECO:0008006" key="5">
    <source>
        <dbReference type="Google" id="ProtNLM"/>
    </source>
</evidence>
<feature type="compositionally biased region" description="Gly residues" evidence="1">
    <location>
        <begin position="54"/>
        <end position="81"/>
    </location>
</feature>
<sequence>MIFCRSNARTHGQKFVAVLCTVAISFVLASLPYKATLTDSALELSLQSALAKNGGNGGNGNGGGGGSGNGNGGGNGNGKGGSNSSSSSRSSSSSSTGAKAKATTVGTFGSILKIRHVEGISEEIRNGRYIMKDGRGRTIVNRRATSADETRLLSLID</sequence>
<dbReference type="Proteomes" id="UP000220353">
    <property type="component" value="Unassembled WGS sequence"/>
</dbReference>